<name>A0A095E990_BURCE</name>
<dbReference type="Proteomes" id="UP000250416">
    <property type="component" value="Unassembled WGS sequence"/>
</dbReference>
<organism evidence="1 4">
    <name type="scientific">Burkholderia cepacia</name>
    <name type="common">Pseudomonas cepacia</name>
    <dbReference type="NCBI Taxonomy" id="292"/>
    <lineage>
        <taxon>Bacteria</taxon>
        <taxon>Pseudomonadati</taxon>
        <taxon>Pseudomonadota</taxon>
        <taxon>Betaproteobacteria</taxon>
        <taxon>Burkholderiales</taxon>
        <taxon>Burkholderiaceae</taxon>
        <taxon>Burkholderia</taxon>
        <taxon>Burkholderia cepacia complex</taxon>
    </lineage>
</organism>
<protein>
    <submittedName>
        <fullName evidence="1">Uncharacterized protein</fullName>
    </submittedName>
</protein>
<proteinExistence type="predicted"/>
<evidence type="ECO:0000313" key="1">
    <source>
        <dbReference type="EMBL" id="MBH9695043.1"/>
    </source>
</evidence>
<dbReference type="GeneID" id="99663482"/>
<evidence type="ECO:0000313" key="4">
    <source>
        <dbReference type="Proteomes" id="UP000645612"/>
    </source>
</evidence>
<evidence type="ECO:0000313" key="3">
    <source>
        <dbReference type="Proteomes" id="UP000250416"/>
    </source>
</evidence>
<sequence>MSFILALLQKIDDLFVSPHLPLDAEYSYAARRAEAERVRRAHLVPIVLYRR</sequence>
<gene>
    <name evidence="1" type="ORF">JAO13_01100</name>
    <name evidence="2" type="ORF">NCTC10661_02808</name>
</gene>
<accession>A0A095E990</accession>
<dbReference type="AlphaFoldDB" id="A0A095E990"/>
<reference evidence="1" key="2">
    <citation type="submission" date="2020-12" db="EMBL/GenBank/DDBJ databases">
        <title>Burkholderia cepacia complex in Mexico.</title>
        <authorList>
            <person name="Estrada P."/>
        </authorList>
    </citation>
    <scope>NUCLEOTIDE SEQUENCE</scope>
    <source>
        <strain evidence="1">871</strain>
    </source>
</reference>
<comment type="caution">
    <text evidence="1">The sequence shown here is derived from an EMBL/GenBank/DDBJ whole genome shotgun (WGS) entry which is preliminary data.</text>
</comment>
<reference evidence="2 3" key="1">
    <citation type="submission" date="2018-06" db="EMBL/GenBank/DDBJ databases">
        <authorList>
            <consortium name="Pathogen Informatics"/>
            <person name="Doyle S."/>
        </authorList>
    </citation>
    <scope>NUCLEOTIDE SEQUENCE [LARGE SCALE GENOMIC DNA]</scope>
    <source>
        <strain evidence="2 3">NCTC10661</strain>
    </source>
</reference>
<dbReference type="Proteomes" id="UP000645612">
    <property type="component" value="Unassembled WGS sequence"/>
</dbReference>
<dbReference type="KEGG" id="bced:DM42_5292"/>
<dbReference type="RefSeq" id="WP_006481665.1">
    <property type="nucleotide sequence ID" value="NZ_CADDZZ010000009.1"/>
</dbReference>
<dbReference type="EMBL" id="JAEDXG010000001">
    <property type="protein sequence ID" value="MBH9695043.1"/>
    <property type="molecule type" value="Genomic_DNA"/>
</dbReference>
<accession>A0A1I0G6K0</accession>
<evidence type="ECO:0000313" key="2">
    <source>
        <dbReference type="EMBL" id="SPV18516.1"/>
    </source>
</evidence>
<dbReference type="EMBL" id="UARD01000012">
    <property type="protein sequence ID" value="SPV18516.1"/>
    <property type="molecule type" value="Genomic_DNA"/>
</dbReference>